<dbReference type="EMBL" id="CP002026">
    <property type="protein sequence ID" value="ADH88967.1"/>
    <property type="molecule type" value="Genomic_DNA"/>
</dbReference>
<evidence type="ECO:0000313" key="5">
    <source>
        <dbReference type="Proteomes" id="UP000006633"/>
    </source>
</evidence>
<dbReference type="PIRSF" id="PIRSF032079">
    <property type="entry name" value="UCP032079"/>
    <property type="match status" value="1"/>
</dbReference>
<dbReference type="AlphaFoldDB" id="D7AAG4"/>
<proteinExistence type="inferred from homology"/>
<evidence type="ECO:0000256" key="1">
    <source>
        <dbReference type="ARBA" id="ARBA00006407"/>
    </source>
</evidence>
<sequence>MILRFFRRNDGNETIQRLYGAIVARSRDPAFYTDYNVPDSIEGRFEMILAHAFLLFHRLKSEDEDRRALGQRVFDAFCTDMDANLREMGVGDLTVPKKMKKVAKAFYGRIGAYEPPVDAGDAGALADAVLRNVYASKEEAALQARALATYMMEAAGALKDVPFATFAGGAFPLPSPAGATSNSTETMP</sequence>
<gene>
    <name evidence="4" type="ordered locus">Snov_1662</name>
</gene>
<dbReference type="HOGENOM" id="CLU_051390_5_1_5"/>
<dbReference type="KEGG" id="sno:Snov_1662"/>
<accession>D7AAG4</accession>
<dbReference type="eggNOG" id="COG5452">
    <property type="taxonomic scope" value="Bacteria"/>
</dbReference>
<protein>
    <submittedName>
        <fullName evidence="4">Ubiquinol-cytochrome C chaperone</fullName>
    </submittedName>
</protein>
<dbReference type="Proteomes" id="UP000006633">
    <property type="component" value="Chromosome"/>
</dbReference>
<comment type="similarity">
    <text evidence="2">Belongs to the UPF0174 family.</text>
</comment>
<comment type="similarity">
    <text evidence="1">Belongs to the CBP3 family.</text>
</comment>
<evidence type="ECO:0000259" key="3">
    <source>
        <dbReference type="Pfam" id="PF03981"/>
    </source>
</evidence>
<dbReference type="PANTHER" id="PTHR12184:SF1">
    <property type="entry name" value="UBIQUINOL-CYTOCHROME-C REDUCTASE COMPLEX ASSEMBLY FACTOR 1"/>
    <property type="match status" value="1"/>
</dbReference>
<reference evidence="4 5" key="1">
    <citation type="journal article" date="2012" name="Stand. Genomic Sci.">
        <title>Complete genome sequence of the facultatively chemolithoautotrophic and methylotrophic alpha Proteobacterium Starkeya novella type strain (ATCC 8093(T)).</title>
        <authorList>
            <person name="Kappler U."/>
            <person name="Davenport K."/>
            <person name="Beatson S."/>
            <person name="Lucas S."/>
            <person name="Lapidus A."/>
            <person name="Copeland A."/>
            <person name="Berry K.W."/>
            <person name="Glavina Del Rio T."/>
            <person name="Hammon N."/>
            <person name="Dalin E."/>
            <person name="Tice H."/>
            <person name="Pitluck S."/>
            <person name="Richardson P."/>
            <person name="Bruce D."/>
            <person name="Goodwin L.A."/>
            <person name="Han C."/>
            <person name="Tapia R."/>
            <person name="Detter J.C."/>
            <person name="Chang Y.J."/>
            <person name="Jeffries C.D."/>
            <person name="Land M."/>
            <person name="Hauser L."/>
            <person name="Kyrpides N.C."/>
            <person name="Goker M."/>
            <person name="Ivanova N."/>
            <person name="Klenk H.P."/>
            <person name="Woyke T."/>
        </authorList>
    </citation>
    <scope>NUCLEOTIDE SEQUENCE [LARGE SCALE GENOMIC DNA]</scope>
    <source>
        <strain evidence="5">ATCC 8093 / DSM 506 / JCM 20403 / CCM 1077 / IAM 12100 / NBRC 12443 / NCIMB 10456</strain>
    </source>
</reference>
<feature type="domain" description="Ubiquinol-cytochrome c chaperone" evidence="3">
    <location>
        <begin position="34"/>
        <end position="170"/>
    </location>
</feature>
<dbReference type="PANTHER" id="PTHR12184">
    <property type="entry name" value="UBIQUINOL-CYTOCHROME C REDUCTASE COMPLEX ASSEMBLY FACTOR 1 FAMILY MEMBER"/>
    <property type="match status" value="1"/>
</dbReference>
<dbReference type="RefSeq" id="WP_013166471.1">
    <property type="nucleotide sequence ID" value="NC_014217.1"/>
</dbReference>
<dbReference type="InterPro" id="IPR014569">
    <property type="entry name" value="Ubq_cyt-c_CBP3-rel"/>
</dbReference>
<dbReference type="OrthoDB" id="7158889at2"/>
<organism evidence="4 5">
    <name type="scientific">Ancylobacter novellus (strain ATCC 8093 / DSM 506 / JCM 20403 / CCM 1077 / IAM 12100 / NBRC 12443 / NCIMB 10456)</name>
    <name type="common">Starkeya novella</name>
    <dbReference type="NCBI Taxonomy" id="639283"/>
    <lineage>
        <taxon>Bacteria</taxon>
        <taxon>Pseudomonadati</taxon>
        <taxon>Pseudomonadota</taxon>
        <taxon>Alphaproteobacteria</taxon>
        <taxon>Hyphomicrobiales</taxon>
        <taxon>Xanthobacteraceae</taxon>
        <taxon>Ancylobacter</taxon>
    </lineage>
</organism>
<dbReference type="InterPro" id="IPR021150">
    <property type="entry name" value="Ubiq_cyt_c_chap"/>
</dbReference>
<name>D7AAG4_ANCN5</name>
<dbReference type="InterPro" id="IPR007129">
    <property type="entry name" value="Ubiqinol_cyt_c_chaperone_CPB3"/>
</dbReference>
<dbReference type="Pfam" id="PF03981">
    <property type="entry name" value="Ubiq_cyt_C_chap"/>
    <property type="match status" value="1"/>
</dbReference>
<evidence type="ECO:0000256" key="2">
    <source>
        <dbReference type="ARBA" id="ARBA00006436"/>
    </source>
</evidence>
<evidence type="ECO:0000313" key="4">
    <source>
        <dbReference type="EMBL" id="ADH88967.1"/>
    </source>
</evidence>
<keyword evidence="5" id="KW-1185">Reference proteome</keyword>
<dbReference type="STRING" id="639283.Snov_1662"/>